<protein>
    <recommendedName>
        <fullName evidence="2">ARC105/Med15 mediator subunit C-terminal domain-containing protein</fullName>
    </recommendedName>
</protein>
<dbReference type="OMA" id="WREEIFQ"/>
<dbReference type="Pfam" id="PF21539">
    <property type="entry name" value="Med15_C"/>
    <property type="match status" value="1"/>
</dbReference>
<accession>J3LVD0</accession>
<dbReference type="GO" id="GO:0031490">
    <property type="term" value="F:chromatin DNA binding"/>
    <property type="evidence" value="ECO:0007669"/>
    <property type="project" value="InterPro"/>
</dbReference>
<dbReference type="InterPro" id="IPR044661">
    <property type="entry name" value="MED15a/b/c-like"/>
</dbReference>
<proteinExistence type="predicted"/>
<keyword evidence="4" id="KW-1185">Reference proteome</keyword>
<feature type="compositionally biased region" description="Polar residues" evidence="1">
    <location>
        <begin position="447"/>
        <end position="469"/>
    </location>
</feature>
<evidence type="ECO:0000313" key="4">
    <source>
        <dbReference type="Proteomes" id="UP000006038"/>
    </source>
</evidence>
<dbReference type="AlphaFoldDB" id="J3LVD0"/>
<dbReference type="PANTHER" id="PTHR33137">
    <property type="entry name" value="MEDIATOR OF RNA POLYMERASE II TRANSCRIPTION SUBUNIT 15A-RELATED"/>
    <property type="match status" value="1"/>
</dbReference>
<dbReference type="EnsemblPlants" id="OB04G11050.1">
    <property type="protein sequence ID" value="OB04G11050.1"/>
    <property type="gene ID" value="OB04G11050"/>
</dbReference>
<reference evidence="3" key="1">
    <citation type="journal article" date="2013" name="Nat. Commun.">
        <title>Whole-genome sequencing of Oryza brachyantha reveals mechanisms underlying Oryza genome evolution.</title>
        <authorList>
            <person name="Chen J."/>
            <person name="Huang Q."/>
            <person name="Gao D."/>
            <person name="Wang J."/>
            <person name="Lang Y."/>
            <person name="Liu T."/>
            <person name="Li B."/>
            <person name="Bai Z."/>
            <person name="Luis Goicoechea J."/>
            <person name="Liang C."/>
            <person name="Chen C."/>
            <person name="Zhang W."/>
            <person name="Sun S."/>
            <person name="Liao Y."/>
            <person name="Zhang X."/>
            <person name="Yang L."/>
            <person name="Song C."/>
            <person name="Wang M."/>
            <person name="Shi J."/>
            <person name="Liu G."/>
            <person name="Liu J."/>
            <person name="Zhou H."/>
            <person name="Zhou W."/>
            <person name="Yu Q."/>
            <person name="An N."/>
            <person name="Chen Y."/>
            <person name="Cai Q."/>
            <person name="Wang B."/>
            <person name="Liu B."/>
            <person name="Min J."/>
            <person name="Huang Y."/>
            <person name="Wu H."/>
            <person name="Li Z."/>
            <person name="Zhang Y."/>
            <person name="Yin Y."/>
            <person name="Song W."/>
            <person name="Jiang J."/>
            <person name="Jackson S.A."/>
            <person name="Wing R.A."/>
            <person name="Wang J."/>
            <person name="Chen M."/>
        </authorList>
    </citation>
    <scope>NUCLEOTIDE SEQUENCE [LARGE SCALE GENOMIC DNA]</scope>
    <source>
        <strain evidence="3">cv. IRGC 101232</strain>
    </source>
</reference>
<dbReference type="eggNOG" id="ENOG502QQV3">
    <property type="taxonomic scope" value="Eukaryota"/>
</dbReference>
<reference evidence="3" key="2">
    <citation type="submission" date="2013-04" db="UniProtKB">
        <authorList>
            <consortium name="EnsemblPlants"/>
        </authorList>
    </citation>
    <scope>IDENTIFICATION</scope>
</reference>
<feature type="domain" description="ARC105/Med15 mediator subunit C-terminal" evidence="2">
    <location>
        <begin position="819"/>
        <end position="896"/>
    </location>
</feature>
<evidence type="ECO:0000313" key="3">
    <source>
        <dbReference type="EnsemblPlants" id="OB04G11050.1"/>
    </source>
</evidence>
<organism evidence="3">
    <name type="scientific">Oryza brachyantha</name>
    <name type="common">malo sina</name>
    <dbReference type="NCBI Taxonomy" id="4533"/>
    <lineage>
        <taxon>Eukaryota</taxon>
        <taxon>Viridiplantae</taxon>
        <taxon>Streptophyta</taxon>
        <taxon>Embryophyta</taxon>
        <taxon>Tracheophyta</taxon>
        <taxon>Spermatophyta</taxon>
        <taxon>Magnoliopsida</taxon>
        <taxon>Liliopsida</taxon>
        <taxon>Poales</taxon>
        <taxon>Poaceae</taxon>
        <taxon>BOP clade</taxon>
        <taxon>Oryzoideae</taxon>
        <taxon>Oryzeae</taxon>
        <taxon>Oryzinae</taxon>
        <taxon>Oryza</taxon>
    </lineage>
</organism>
<dbReference type="Proteomes" id="UP000006038">
    <property type="component" value="Chromosome 4"/>
</dbReference>
<feature type="region of interest" description="Disordered" evidence="1">
    <location>
        <begin position="447"/>
        <end position="489"/>
    </location>
</feature>
<dbReference type="PANTHER" id="PTHR33137:SF10">
    <property type="entry name" value="EXPRESSED PROTEIN"/>
    <property type="match status" value="1"/>
</dbReference>
<dbReference type="HOGENOM" id="CLU_015547_0_0_1"/>
<evidence type="ECO:0000256" key="1">
    <source>
        <dbReference type="SAM" id="MobiDB-lite"/>
    </source>
</evidence>
<dbReference type="InterPro" id="IPR048386">
    <property type="entry name" value="Med15_C"/>
</dbReference>
<evidence type="ECO:0000259" key="2">
    <source>
        <dbReference type="Pfam" id="PF21539"/>
    </source>
</evidence>
<name>J3LVD0_ORYBR</name>
<feature type="compositionally biased region" description="Basic and acidic residues" evidence="1">
    <location>
        <begin position="473"/>
        <end position="482"/>
    </location>
</feature>
<dbReference type="GO" id="GO:0003713">
    <property type="term" value="F:transcription coactivator activity"/>
    <property type="evidence" value="ECO:0007669"/>
    <property type="project" value="InterPro"/>
</dbReference>
<sequence>MSHERTAPDNWTLHQRAVLRQQMLQGTTNMLDKLRRISLNIIDRGENLGAQGASPSQQQNVCTTTQDSSQVNQEQVGLMVVLNNNNILNINSTELSPVTTPGQFTQWPMQFPSQHQQQAKQLQPTNIAGCNPASLPMQLQGQNFQQNQVLEQNCSWAGTQQRQMAVTQQQQQQQEAQLMRLNQQCIDLMRMTNQQCIGENHQQQEQLMRMTNQQCIGENHQQQEQLMRMNQQCIELARMNQQYVVQNQQQSAELTMMNQQCMTGNQQQNCIQRNQILRTQQQGCAARIQIGHPELQKCQENVGMECHSLTPLHGQVVAAQQSVVCHSTQTSEQMISSGEEHWREEIFQKILSLKDSYLSELLEFDRMVKVPKISKERFSSLPASQAGKFKRAVQVKKAIRKMLGLLNTQKSDVHKGLEDEINKFINTMEQLRGCLVRKNVQNKATETGCQSQNCDQQPQISNLTGNASPFTCDESRHQRQEEQLTDAKTPKIGQAVMTQTPTVHQENHGYNLLGVPSPCLSPLSVQPLSTNPPEDCFIPSPVTSTGAVQAQAAASPSASVKSPVSKPGAAWCASMKSRLASPTSRPEAAHVASIQVDSPLPAAVPSELLQSPVGEPQIGEAGAPLAEHDVTEFLVHSTEAAAEHSGCNQAAPPTEQLEETAPIEAGHNAQDQVGHGDERMEADKPISRLIQAILSSSPQLLLDTANSMEWVIREASLVPLALSGTDVSSISIGFHDFSRSEHTAKRQKTQMNANDDSFKKKKANDALLHEIETTNRKLVDTVISIADEDEAEETIPENGGGTLIELSYSAVSLTPSLKSHLATSEMPIVTPVKLFVPMDYPRSSPMLVDNDGEDGNTRELSDFSLVVGVAFQRALAELPEPRTIEATARAWDGCVRRFVIEVARRHGGGTFSSVHGEWAVTSAQSG</sequence>
<gene>
    <name evidence="3" type="primary">LOC102703576</name>
</gene>
<dbReference type="Gramene" id="OB04G11050.1">
    <property type="protein sequence ID" value="OB04G11050.1"/>
    <property type="gene ID" value="OB04G11050"/>
</dbReference>